<dbReference type="AlphaFoldDB" id="A0AAV6G845"/>
<sequence length="156" mass="18154">MVTSGTDNVSAQQQVQNLMKKCEPYSKMVKEFQKLDLSFSEEPGKDKLPLVIIDGSNVAMRRHSPSTIHGHEYLEKLSERGLVSWAPSKCYDDRPMLEEARAKTGWIVTNDRFVDFGPEWKETKKDAFPLSLMEITSYRFQFHLRLLRRVVYNQQP</sequence>
<dbReference type="Pfam" id="PF11977">
    <property type="entry name" value="RNase_Zc3h12a"/>
    <property type="match status" value="1"/>
</dbReference>
<name>A0AAV6G845_9TELE</name>
<evidence type="ECO:0000259" key="1">
    <source>
        <dbReference type="Pfam" id="PF11977"/>
    </source>
</evidence>
<gene>
    <name evidence="2" type="ORF">AALO_G00204260</name>
</gene>
<reference evidence="2" key="1">
    <citation type="submission" date="2020-10" db="EMBL/GenBank/DDBJ databases">
        <title>Chromosome-scale genome assembly of the Allis shad, Alosa alosa.</title>
        <authorList>
            <person name="Margot Z."/>
            <person name="Christophe K."/>
            <person name="Cabau C."/>
            <person name="Louis A."/>
            <person name="Berthelot C."/>
            <person name="Parey E."/>
            <person name="Roest Crollius H."/>
            <person name="Montfort J."/>
            <person name="Robinson-Rechavi M."/>
            <person name="Bucao C."/>
            <person name="Bouchez O."/>
            <person name="Gislard M."/>
            <person name="Lluch J."/>
            <person name="Milhes M."/>
            <person name="Lampietro C."/>
            <person name="Lopez Roques C."/>
            <person name="Donnadieu C."/>
            <person name="Braasch I."/>
            <person name="Desvignes T."/>
            <person name="Postlethwait J."/>
            <person name="Bobe J."/>
            <person name="Guiguen Y."/>
        </authorList>
    </citation>
    <scope>NUCLEOTIDE SEQUENCE</scope>
    <source>
        <strain evidence="2">M-15738</strain>
        <tissue evidence="2">Blood</tissue>
    </source>
</reference>
<keyword evidence="3" id="KW-1185">Reference proteome</keyword>
<proteinExistence type="predicted"/>
<comment type="caution">
    <text evidence="2">The sequence shown here is derived from an EMBL/GenBank/DDBJ whole genome shotgun (WGS) entry which is preliminary data.</text>
</comment>
<dbReference type="GO" id="GO:0036464">
    <property type="term" value="C:cytoplasmic ribonucleoprotein granule"/>
    <property type="evidence" value="ECO:0007669"/>
    <property type="project" value="TreeGrafter"/>
</dbReference>
<evidence type="ECO:0000313" key="3">
    <source>
        <dbReference type="Proteomes" id="UP000823561"/>
    </source>
</evidence>
<dbReference type="GO" id="GO:0005634">
    <property type="term" value="C:nucleus"/>
    <property type="evidence" value="ECO:0007669"/>
    <property type="project" value="TreeGrafter"/>
</dbReference>
<organism evidence="2 3">
    <name type="scientific">Alosa alosa</name>
    <name type="common">allis shad</name>
    <dbReference type="NCBI Taxonomy" id="278164"/>
    <lineage>
        <taxon>Eukaryota</taxon>
        <taxon>Metazoa</taxon>
        <taxon>Chordata</taxon>
        <taxon>Craniata</taxon>
        <taxon>Vertebrata</taxon>
        <taxon>Euteleostomi</taxon>
        <taxon>Actinopterygii</taxon>
        <taxon>Neopterygii</taxon>
        <taxon>Teleostei</taxon>
        <taxon>Clupei</taxon>
        <taxon>Clupeiformes</taxon>
        <taxon>Clupeoidei</taxon>
        <taxon>Clupeidae</taxon>
        <taxon>Alosa</taxon>
    </lineage>
</organism>
<dbReference type="InterPro" id="IPR051101">
    <property type="entry name" value="ZC3H12/N4BP1_RNase_Reg"/>
</dbReference>
<feature type="domain" description="RNase NYN" evidence="1">
    <location>
        <begin position="66"/>
        <end position="123"/>
    </location>
</feature>
<evidence type="ECO:0000313" key="2">
    <source>
        <dbReference type="EMBL" id="KAG5269637.1"/>
    </source>
</evidence>
<dbReference type="PANTHER" id="PTHR12876:SF35">
    <property type="entry name" value="LD08718P-RELATED"/>
    <property type="match status" value="1"/>
</dbReference>
<accession>A0AAV6G845</accession>
<dbReference type="GO" id="GO:0004521">
    <property type="term" value="F:RNA endonuclease activity"/>
    <property type="evidence" value="ECO:0007669"/>
    <property type="project" value="TreeGrafter"/>
</dbReference>
<dbReference type="GO" id="GO:0003729">
    <property type="term" value="F:mRNA binding"/>
    <property type="evidence" value="ECO:0007669"/>
    <property type="project" value="TreeGrafter"/>
</dbReference>
<dbReference type="Proteomes" id="UP000823561">
    <property type="component" value="Chromosome 15"/>
</dbReference>
<dbReference type="PANTHER" id="PTHR12876">
    <property type="entry name" value="N4BP1-RELATED"/>
    <property type="match status" value="1"/>
</dbReference>
<dbReference type="Gene3D" id="3.40.50.11980">
    <property type="match status" value="1"/>
</dbReference>
<protein>
    <recommendedName>
        <fullName evidence="1">RNase NYN domain-containing protein</fullName>
    </recommendedName>
</protein>
<dbReference type="InterPro" id="IPR021869">
    <property type="entry name" value="RNase_Zc3h12_NYN"/>
</dbReference>
<dbReference type="EMBL" id="JADWDJ010000015">
    <property type="protein sequence ID" value="KAG5269637.1"/>
    <property type="molecule type" value="Genomic_DNA"/>
</dbReference>